<keyword evidence="1" id="KW-0472">Membrane</keyword>
<protein>
    <submittedName>
        <fullName evidence="2">Signal peptidase II</fullName>
    </submittedName>
</protein>
<comment type="caution">
    <text evidence="2">The sequence shown here is derived from an EMBL/GenBank/DDBJ whole genome shotgun (WGS) entry which is preliminary data.</text>
</comment>
<dbReference type="Pfam" id="PF01252">
    <property type="entry name" value="Peptidase_A8"/>
    <property type="match status" value="1"/>
</dbReference>
<name>A0ABS6EYJ6_9CLOT</name>
<reference evidence="2 3" key="1">
    <citation type="submission" date="2021-06" db="EMBL/GenBank/DDBJ databases">
        <authorList>
            <person name="Sun Q."/>
            <person name="Li D."/>
        </authorList>
    </citation>
    <scope>NUCLEOTIDE SEQUENCE [LARGE SCALE GENOMIC DNA]</scope>
    <source>
        <strain evidence="2 3">MSJ-4</strain>
    </source>
</reference>
<evidence type="ECO:0000313" key="3">
    <source>
        <dbReference type="Proteomes" id="UP000736583"/>
    </source>
</evidence>
<feature type="transmembrane region" description="Helical" evidence="1">
    <location>
        <begin position="68"/>
        <end position="88"/>
    </location>
</feature>
<dbReference type="InterPro" id="IPR001872">
    <property type="entry name" value="Peptidase_A8"/>
</dbReference>
<dbReference type="EMBL" id="JAHLQL010000001">
    <property type="protein sequence ID" value="MBU5590468.1"/>
    <property type="molecule type" value="Genomic_DNA"/>
</dbReference>
<sequence length="182" mass="21422">MTRDNTRDIRVSLAILLLIILDQGIKLVVRSYYGVSIPIIEDLIYFKPFLNDKYSWMNSMFNFGLGKVFHVVLTLVILILAHYWFTYMNNKGGYSKIGKILQIFLISGGLCSLIDKIFWNGSLDYIMLKGFFIFDLKDIYINVFNAILIIFVIKHRKRISKINEKEVLREYFKFIKKSLIIK</sequence>
<accession>A0ABS6EYJ6</accession>
<keyword evidence="1" id="KW-0812">Transmembrane</keyword>
<evidence type="ECO:0000313" key="2">
    <source>
        <dbReference type="EMBL" id="MBU5590468.1"/>
    </source>
</evidence>
<organism evidence="2 3">
    <name type="scientific">Clostridium simiarum</name>
    <dbReference type="NCBI Taxonomy" id="2841506"/>
    <lineage>
        <taxon>Bacteria</taxon>
        <taxon>Bacillati</taxon>
        <taxon>Bacillota</taxon>
        <taxon>Clostridia</taxon>
        <taxon>Eubacteriales</taxon>
        <taxon>Clostridiaceae</taxon>
        <taxon>Clostridium</taxon>
    </lineage>
</organism>
<evidence type="ECO:0000256" key="1">
    <source>
        <dbReference type="SAM" id="Phobius"/>
    </source>
</evidence>
<gene>
    <name evidence="2" type="ORF">KQI89_01695</name>
</gene>
<proteinExistence type="predicted"/>
<dbReference type="RefSeq" id="WP_216455663.1">
    <property type="nucleotide sequence ID" value="NZ_JAHLQL010000001.1"/>
</dbReference>
<keyword evidence="1" id="KW-1133">Transmembrane helix</keyword>
<feature type="transmembrane region" description="Helical" evidence="1">
    <location>
        <begin position="139"/>
        <end position="155"/>
    </location>
</feature>
<dbReference type="Proteomes" id="UP000736583">
    <property type="component" value="Unassembled WGS sequence"/>
</dbReference>
<keyword evidence="3" id="KW-1185">Reference proteome</keyword>